<name>A0A3P6PXE8_DIBLA</name>
<reference evidence="1 2" key="1">
    <citation type="submission" date="2018-11" db="EMBL/GenBank/DDBJ databases">
        <authorList>
            <consortium name="Pathogen Informatics"/>
        </authorList>
    </citation>
    <scope>NUCLEOTIDE SEQUENCE [LARGE SCALE GENOMIC DNA]</scope>
</reference>
<gene>
    <name evidence="1" type="ORF">DILT_LOCUS1421</name>
</gene>
<dbReference type="EMBL" id="UYRU01009611">
    <property type="protein sequence ID" value="VDK44116.1"/>
    <property type="molecule type" value="Genomic_DNA"/>
</dbReference>
<evidence type="ECO:0000313" key="2">
    <source>
        <dbReference type="Proteomes" id="UP000281553"/>
    </source>
</evidence>
<dbReference type="AlphaFoldDB" id="A0A3P6PXE8"/>
<dbReference type="Proteomes" id="UP000281553">
    <property type="component" value="Unassembled WGS sequence"/>
</dbReference>
<keyword evidence="2" id="KW-1185">Reference proteome</keyword>
<proteinExistence type="predicted"/>
<protein>
    <submittedName>
        <fullName evidence="1">Uncharacterized protein</fullName>
    </submittedName>
</protein>
<accession>A0A3P6PXE8</accession>
<evidence type="ECO:0000313" key="1">
    <source>
        <dbReference type="EMBL" id="VDK44116.1"/>
    </source>
</evidence>
<sequence>MIFTSSHAFTTHESVSILLKRASNVCTSYVPKEKLDLGTDEVVLLKRLIVQFTPSLLPPINPNADSTKQEILLTVTYSLQVRSGLITSSFRPTAYSLPSPLGRTMTLPLKHEVTCLPKPHPGGENALEEQR</sequence>
<organism evidence="1 2">
    <name type="scientific">Dibothriocephalus latus</name>
    <name type="common">Fish tapeworm</name>
    <name type="synonym">Diphyllobothrium latum</name>
    <dbReference type="NCBI Taxonomy" id="60516"/>
    <lineage>
        <taxon>Eukaryota</taxon>
        <taxon>Metazoa</taxon>
        <taxon>Spiralia</taxon>
        <taxon>Lophotrochozoa</taxon>
        <taxon>Platyhelminthes</taxon>
        <taxon>Cestoda</taxon>
        <taxon>Eucestoda</taxon>
        <taxon>Diphyllobothriidea</taxon>
        <taxon>Diphyllobothriidae</taxon>
        <taxon>Dibothriocephalus</taxon>
    </lineage>
</organism>